<dbReference type="GO" id="GO:0016614">
    <property type="term" value="F:oxidoreductase activity, acting on CH-OH group of donors"/>
    <property type="evidence" value="ECO:0007669"/>
    <property type="project" value="InterPro"/>
</dbReference>
<comment type="similarity">
    <text evidence="2">Belongs to the GMC oxidoreductase family.</text>
</comment>
<dbReference type="Pfam" id="PF05199">
    <property type="entry name" value="GMC_oxred_C"/>
    <property type="match status" value="1"/>
</dbReference>
<feature type="domain" description="Glucose-methanol-choline oxidoreductase N-terminal" evidence="6">
    <location>
        <begin position="147"/>
        <end position="305"/>
    </location>
</feature>
<evidence type="ECO:0000313" key="10">
    <source>
        <dbReference type="Proteomes" id="UP000484988"/>
    </source>
</evidence>
<dbReference type="Pfam" id="PF00732">
    <property type="entry name" value="GMC_oxred_N"/>
    <property type="match status" value="1"/>
</dbReference>
<dbReference type="SUPFAM" id="SSF51905">
    <property type="entry name" value="FAD/NAD(P)-binding domain"/>
    <property type="match status" value="1"/>
</dbReference>
<sequence>MSHTDYRVDVLIVGSGPVGASFARTLVGAGIDVLMVEAGAQLARRPGSNLKNIYIYQRDNNLFSSVIRGNLYTLSVPDSAHAELAVDPAGAHGLPTNWGCARHNENPDQDPYRNIPAASASYAVGGMATHWTCATPRHHPVLERYGGIGSDEWDRCYTEAEALLTVSNREFEHSVRQRLIIDALRDEFSELPEQYAVQSLPLAVKRRGGEGGMVTWAGADTVLGDIAEGNAHFSLLPQHLCTRLVPDSAGTRIDHAEVRDLEGARELSVAADHFVVCAGAVLTPQLLWASGIRPDPLGRYLTEHPMAFCQVVLLDRLLDRLGTDPRFAPDVQRHRDLFPDDHVPVPVGDPEPSVWLPLSEGRLWHGQITRDALQFGVEVPHVDDRLIADLRWFGLVDPRPENRVTFSDRHTDIHGMPQPTFDFSFSDDDAARQHAMMEDMLRAATALGGFLPQAEPRFTTLGLPNHIAGTVRMGKDPRISVVNNDSRVWGFDNLYLGGNGVIPTATASNPTLTSVAMALKAAHHLTGRLK</sequence>
<dbReference type="SUPFAM" id="SSF54373">
    <property type="entry name" value="FAD-linked reductases, C-terminal domain"/>
    <property type="match status" value="1"/>
</dbReference>
<accession>A0A6A0B4T8</accession>
<dbReference type="PANTHER" id="PTHR42784:SF1">
    <property type="entry name" value="PYRANOSE 2-OXIDASE"/>
    <property type="match status" value="1"/>
</dbReference>
<keyword evidence="10" id="KW-1185">Reference proteome</keyword>
<reference evidence="9 10" key="1">
    <citation type="submission" date="2020-02" db="EMBL/GenBank/DDBJ databases">
        <title>Whole Genome Shotgun Sequence of Streptomyces sp. strain CWH03.</title>
        <authorList>
            <person name="Dohra H."/>
            <person name="Kodani S."/>
            <person name="Yamamura H."/>
        </authorList>
    </citation>
    <scope>NUCLEOTIDE SEQUENCE [LARGE SCALE GENOMIC DNA]</scope>
    <source>
        <strain evidence="9 10">CWH03</strain>
    </source>
</reference>
<dbReference type="Gene3D" id="3.50.50.60">
    <property type="entry name" value="FAD/NAD(P)-binding domain"/>
    <property type="match status" value="2"/>
</dbReference>
<dbReference type="Proteomes" id="UP000484988">
    <property type="component" value="Unassembled WGS sequence"/>
</dbReference>
<dbReference type="PANTHER" id="PTHR42784">
    <property type="entry name" value="PYRANOSE 2-OXIDASE"/>
    <property type="match status" value="1"/>
</dbReference>
<organism evidence="9 10">
    <name type="scientific">Streptomyces pacificus</name>
    <dbReference type="NCBI Taxonomy" id="2705029"/>
    <lineage>
        <taxon>Bacteria</taxon>
        <taxon>Bacillati</taxon>
        <taxon>Actinomycetota</taxon>
        <taxon>Actinomycetes</taxon>
        <taxon>Kitasatosporales</taxon>
        <taxon>Streptomycetaceae</taxon>
        <taxon>Streptomyces</taxon>
    </lineage>
</organism>
<feature type="domain" description="FAD-binding" evidence="7">
    <location>
        <begin position="7"/>
        <end position="46"/>
    </location>
</feature>
<evidence type="ECO:0000259" key="6">
    <source>
        <dbReference type="Pfam" id="PF00732"/>
    </source>
</evidence>
<feature type="domain" description="Glucose-methanol-choline oxidoreductase C-terminal" evidence="8">
    <location>
        <begin position="398"/>
        <end position="518"/>
    </location>
</feature>
<keyword evidence="5" id="KW-0560">Oxidoreductase</keyword>
<evidence type="ECO:0000256" key="3">
    <source>
        <dbReference type="ARBA" id="ARBA00022630"/>
    </source>
</evidence>
<protein>
    <submittedName>
        <fullName evidence="9">Pyranose oxidase</fullName>
    </submittedName>
</protein>
<dbReference type="GO" id="GO:0071949">
    <property type="term" value="F:FAD binding"/>
    <property type="evidence" value="ECO:0007669"/>
    <property type="project" value="InterPro"/>
</dbReference>
<evidence type="ECO:0000259" key="8">
    <source>
        <dbReference type="Pfam" id="PF05199"/>
    </source>
</evidence>
<evidence type="ECO:0000256" key="4">
    <source>
        <dbReference type="ARBA" id="ARBA00022827"/>
    </source>
</evidence>
<comment type="cofactor">
    <cofactor evidence="1">
        <name>FAD</name>
        <dbReference type="ChEBI" id="CHEBI:57692"/>
    </cofactor>
</comment>
<dbReference type="Pfam" id="PF01494">
    <property type="entry name" value="FAD_binding_3"/>
    <property type="match status" value="1"/>
</dbReference>
<keyword evidence="4" id="KW-0274">FAD</keyword>
<dbReference type="InterPro" id="IPR002938">
    <property type="entry name" value="FAD-bd"/>
</dbReference>
<name>A0A6A0B4T8_9ACTN</name>
<comment type="caution">
    <text evidence="9">The sequence shown here is derived from an EMBL/GenBank/DDBJ whole genome shotgun (WGS) entry which is preliminary data.</text>
</comment>
<evidence type="ECO:0000313" key="9">
    <source>
        <dbReference type="EMBL" id="GFH39508.1"/>
    </source>
</evidence>
<dbReference type="InterPro" id="IPR051473">
    <property type="entry name" value="P2Ox-like"/>
</dbReference>
<dbReference type="AlphaFoldDB" id="A0A6A0B4T8"/>
<evidence type="ECO:0000256" key="2">
    <source>
        <dbReference type="ARBA" id="ARBA00010790"/>
    </source>
</evidence>
<evidence type="ECO:0000256" key="5">
    <source>
        <dbReference type="ARBA" id="ARBA00023002"/>
    </source>
</evidence>
<dbReference type="InterPro" id="IPR036188">
    <property type="entry name" value="FAD/NAD-bd_sf"/>
</dbReference>
<keyword evidence="3" id="KW-0285">Flavoprotein</keyword>
<dbReference type="InterPro" id="IPR007867">
    <property type="entry name" value="GMC_OxRtase_C"/>
</dbReference>
<evidence type="ECO:0000259" key="7">
    <source>
        <dbReference type="Pfam" id="PF01494"/>
    </source>
</evidence>
<gene>
    <name evidence="9" type="ORF">SCWH03_57760</name>
</gene>
<proteinExistence type="inferred from homology"/>
<evidence type="ECO:0000256" key="1">
    <source>
        <dbReference type="ARBA" id="ARBA00001974"/>
    </source>
</evidence>
<dbReference type="EMBL" id="BLLG01000033">
    <property type="protein sequence ID" value="GFH39508.1"/>
    <property type="molecule type" value="Genomic_DNA"/>
</dbReference>
<dbReference type="InterPro" id="IPR000172">
    <property type="entry name" value="GMC_OxRdtase_N"/>
</dbReference>